<reference evidence="2" key="1">
    <citation type="submission" date="2019-03" db="EMBL/GenBank/DDBJ databases">
        <title>Lake Tanganyika Metagenome-Assembled Genomes (MAGs).</title>
        <authorList>
            <person name="Tran P."/>
        </authorList>
    </citation>
    <scope>NUCLEOTIDE SEQUENCE</scope>
    <source>
        <strain evidence="2">K_DeepCast_65m_m2_066</strain>
    </source>
</reference>
<feature type="compositionally biased region" description="Low complexity" evidence="1">
    <location>
        <begin position="42"/>
        <end position="62"/>
    </location>
</feature>
<feature type="compositionally biased region" description="Basic and acidic residues" evidence="1">
    <location>
        <begin position="82"/>
        <end position="100"/>
    </location>
</feature>
<evidence type="ECO:0000256" key="1">
    <source>
        <dbReference type="SAM" id="MobiDB-lite"/>
    </source>
</evidence>
<feature type="region of interest" description="Disordered" evidence="1">
    <location>
        <begin position="23"/>
        <end position="108"/>
    </location>
</feature>
<organism evidence="2 3">
    <name type="scientific">Tectimicrobiota bacterium</name>
    <dbReference type="NCBI Taxonomy" id="2528274"/>
    <lineage>
        <taxon>Bacteria</taxon>
        <taxon>Pseudomonadati</taxon>
        <taxon>Nitrospinota/Tectimicrobiota group</taxon>
        <taxon>Candidatus Tectimicrobiota</taxon>
    </lineage>
</organism>
<gene>
    <name evidence="2" type="ORF">FJZ47_07060</name>
</gene>
<dbReference type="Proteomes" id="UP000712673">
    <property type="component" value="Unassembled WGS sequence"/>
</dbReference>
<sequence length="108" mass="11810">MNPWSYAGLLLTMVLWLMSCNGDHEQSQAQRPSPADPVRSHLPATLTDLPTPLRLPDAGSQPPGSPPSLPTAVAEDSTVPEPQDRPVRFRLDEGRLDDPRYTLTTAEP</sequence>
<accession>A0A938B382</accession>
<dbReference type="EMBL" id="VGLS01000159">
    <property type="protein sequence ID" value="MBM3223543.1"/>
    <property type="molecule type" value="Genomic_DNA"/>
</dbReference>
<proteinExistence type="predicted"/>
<evidence type="ECO:0000313" key="3">
    <source>
        <dbReference type="Proteomes" id="UP000712673"/>
    </source>
</evidence>
<dbReference type="AlphaFoldDB" id="A0A938B382"/>
<name>A0A938B382_UNCTE</name>
<evidence type="ECO:0000313" key="2">
    <source>
        <dbReference type="EMBL" id="MBM3223543.1"/>
    </source>
</evidence>
<protein>
    <submittedName>
        <fullName evidence="2">Uncharacterized protein</fullName>
    </submittedName>
</protein>
<comment type="caution">
    <text evidence="2">The sequence shown here is derived from an EMBL/GenBank/DDBJ whole genome shotgun (WGS) entry which is preliminary data.</text>
</comment>